<evidence type="ECO:0000256" key="1">
    <source>
        <dbReference type="ARBA" id="ARBA00022670"/>
    </source>
</evidence>
<dbReference type="InterPro" id="IPR027057">
    <property type="entry name" value="CAXX_Prtase_1"/>
</dbReference>
<dbReference type="InterPro" id="IPR032456">
    <property type="entry name" value="Peptidase_M48_N"/>
</dbReference>
<keyword evidence="7" id="KW-0472">Membrane</keyword>
<sequence>MPKVLKGYLWFLTVYSVLTGLYFWLDPGGIPAKYIGTPADPASFFSKEQLDKSHMYRTLGNWLYFMSIPWNWGIYLLLLSAGWASGWRDRWTGEGRKAWLALPVYMFLISAAGFLLYLPLSVTGYALSKHFGISVQPVTGWLRDKAVSFGIEYVTMLVVAAAAFFVIRKGGRWWLKLWLLSVPFTLFMMYIQPVVIDPLYNTYTELQDRKLEKDILDLAAKAGIPAERVYEVDMSEKTNALNAYVNGIGGSLRIVLWDTTLGRLDKPEILTVMAHEMGHYVKHHLEWSALGAVVSSFFLLAAGAWLLKKAIGRWGGDWGIRGPGDMAALPLMLLLISLMSVAAAPFSNAVSRHAEAQADTYAMKLYGKDHVSSAVSLHQKLAVSSLSDVNPPLLVKLFRSTHPSTLERIVDALSYGQTGKKE</sequence>
<keyword evidence="3 6" id="KW-0378">Hydrolase</keyword>
<comment type="caution">
    <text evidence="10">The sequence shown here is derived from an EMBL/GenBank/DDBJ whole genome shotgun (WGS) entry which is preliminary data.</text>
</comment>
<dbReference type="RefSeq" id="WP_377604662.1">
    <property type="nucleotide sequence ID" value="NZ_JBHUME010000010.1"/>
</dbReference>
<name>A0ABW5PH86_9BACL</name>
<gene>
    <name evidence="10" type="ORF">ACFSUF_17120</name>
</gene>
<evidence type="ECO:0000256" key="3">
    <source>
        <dbReference type="ARBA" id="ARBA00022801"/>
    </source>
</evidence>
<evidence type="ECO:0000259" key="8">
    <source>
        <dbReference type="Pfam" id="PF01435"/>
    </source>
</evidence>
<keyword evidence="7" id="KW-0812">Transmembrane</keyword>
<evidence type="ECO:0000259" key="9">
    <source>
        <dbReference type="Pfam" id="PF16491"/>
    </source>
</evidence>
<organism evidence="10 11">
    <name type="scientific">Paenibacillus gansuensis</name>
    <dbReference type="NCBI Taxonomy" id="306542"/>
    <lineage>
        <taxon>Bacteria</taxon>
        <taxon>Bacillati</taxon>
        <taxon>Bacillota</taxon>
        <taxon>Bacilli</taxon>
        <taxon>Bacillales</taxon>
        <taxon>Paenibacillaceae</taxon>
        <taxon>Paenibacillus</taxon>
    </lineage>
</organism>
<evidence type="ECO:0000313" key="11">
    <source>
        <dbReference type="Proteomes" id="UP001597541"/>
    </source>
</evidence>
<evidence type="ECO:0000256" key="7">
    <source>
        <dbReference type="SAM" id="Phobius"/>
    </source>
</evidence>
<keyword evidence="2" id="KW-0479">Metal-binding</keyword>
<accession>A0ABW5PH86</accession>
<feature type="domain" description="CAAX prenyl protease 1 N-terminal" evidence="9">
    <location>
        <begin position="38"/>
        <end position="201"/>
    </location>
</feature>
<keyword evidence="5 6" id="KW-0482">Metalloprotease</keyword>
<comment type="cofactor">
    <cofactor evidence="6">
        <name>Zn(2+)</name>
        <dbReference type="ChEBI" id="CHEBI:29105"/>
    </cofactor>
    <text evidence="6">Binds 1 zinc ion per subunit.</text>
</comment>
<evidence type="ECO:0000256" key="6">
    <source>
        <dbReference type="RuleBase" id="RU003983"/>
    </source>
</evidence>
<feature type="transmembrane region" description="Helical" evidence="7">
    <location>
        <begin position="327"/>
        <end position="346"/>
    </location>
</feature>
<keyword evidence="11" id="KW-1185">Reference proteome</keyword>
<dbReference type="Gene3D" id="3.30.2010.10">
    <property type="entry name" value="Metalloproteases ('zincins'), catalytic domain"/>
    <property type="match status" value="1"/>
</dbReference>
<feature type="transmembrane region" description="Helical" evidence="7">
    <location>
        <begin position="98"/>
        <end position="118"/>
    </location>
</feature>
<dbReference type="Pfam" id="PF01435">
    <property type="entry name" value="Peptidase_M48"/>
    <property type="match status" value="1"/>
</dbReference>
<dbReference type="Proteomes" id="UP001597541">
    <property type="component" value="Unassembled WGS sequence"/>
</dbReference>
<evidence type="ECO:0000256" key="4">
    <source>
        <dbReference type="ARBA" id="ARBA00022833"/>
    </source>
</evidence>
<dbReference type="EMBL" id="JBHUME010000010">
    <property type="protein sequence ID" value="MFD2614131.1"/>
    <property type="molecule type" value="Genomic_DNA"/>
</dbReference>
<feature type="transmembrane region" description="Helical" evidence="7">
    <location>
        <begin position="7"/>
        <end position="25"/>
    </location>
</feature>
<keyword evidence="4 6" id="KW-0862">Zinc</keyword>
<feature type="transmembrane region" description="Helical" evidence="7">
    <location>
        <begin position="62"/>
        <end position="86"/>
    </location>
</feature>
<protein>
    <submittedName>
        <fullName evidence="10">M48 family metallopeptidase</fullName>
    </submittedName>
</protein>
<evidence type="ECO:0000256" key="2">
    <source>
        <dbReference type="ARBA" id="ARBA00022723"/>
    </source>
</evidence>
<proteinExistence type="inferred from homology"/>
<feature type="transmembrane region" description="Helical" evidence="7">
    <location>
        <begin position="146"/>
        <end position="166"/>
    </location>
</feature>
<feature type="transmembrane region" description="Helical" evidence="7">
    <location>
        <begin position="287"/>
        <end position="307"/>
    </location>
</feature>
<reference evidence="11" key="1">
    <citation type="journal article" date="2019" name="Int. J. Syst. Evol. Microbiol.">
        <title>The Global Catalogue of Microorganisms (GCM) 10K type strain sequencing project: providing services to taxonomists for standard genome sequencing and annotation.</title>
        <authorList>
            <consortium name="The Broad Institute Genomics Platform"/>
            <consortium name="The Broad Institute Genome Sequencing Center for Infectious Disease"/>
            <person name="Wu L."/>
            <person name="Ma J."/>
        </authorList>
    </citation>
    <scope>NUCLEOTIDE SEQUENCE [LARGE SCALE GENOMIC DNA]</scope>
    <source>
        <strain evidence="11">KCTC 3950</strain>
    </source>
</reference>
<dbReference type="Pfam" id="PF16491">
    <property type="entry name" value="Peptidase_M48_N"/>
    <property type="match status" value="1"/>
</dbReference>
<comment type="similarity">
    <text evidence="6">Belongs to the peptidase M48 family.</text>
</comment>
<dbReference type="InterPro" id="IPR001915">
    <property type="entry name" value="Peptidase_M48"/>
</dbReference>
<evidence type="ECO:0000313" key="10">
    <source>
        <dbReference type="EMBL" id="MFD2614131.1"/>
    </source>
</evidence>
<feature type="transmembrane region" description="Helical" evidence="7">
    <location>
        <begin position="173"/>
        <end position="191"/>
    </location>
</feature>
<dbReference type="CDD" id="cd07343">
    <property type="entry name" value="M48A_Zmpste24p_like"/>
    <property type="match status" value="1"/>
</dbReference>
<keyword evidence="7" id="KW-1133">Transmembrane helix</keyword>
<dbReference type="PANTHER" id="PTHR10120">
    <property type="entry name" value="CAAX PRENYL PROTEASE 1"/>
    <property type="match status" value="1"/>
</dbReference>
<feature type="domain" description="Peptidase M48" evidence="8">
    <location>
        <begin position="206"/>
        <end position="411"/>
    </location>
</feature>
<evidence type="ECO:0000256" key="5">
    <source>
        <dbReference type="ARBA" id="ARBA00023049"/>
    </source>
</evidence>
<keyword evidence="1 6" id="KW-0645">Protease</keyword>